<proteinExistence type="predicted"/>
<reference evidence="2" key="1">
    <citation type="journal article" date="2019" name="Int. J. Syst. Evol. Microbiol.">
        <title>The Global Catalogue of Microorganisms (GCM) 10K type strain sequencing project: providing services to taxonomists for standard genome sequencing and annotation.</title>
        <authorList>
            <consortium name="The Broad Institute Genomics Platform"/>
            <consortium name="The Broad Institute Genome Sequencing Center for Infectious Disease"/>
            <person name="Wu L."/>
            <person name="Ma J."/>
        </authorList>
    </citation>
    <scope>NUCLEOTIDE SEQUENCE [LARGE SCALE GENOMIC DNA]</scope>
    <source>
        <strain evidence="2">CECT 7956</strain>
    </source>
</reference>
<keyword evidence="2" id="KW-1185">Reference proteome</keyword>
<evidence type="ECO:0000313" key="1">
    <source>
        <dbReference type="EMBL" id="MFC3810749.1"/>
    </source>
</evidence>
<organism evidence="1 2">
    <name type="scientific">Lacihabitans lacunae</name>
    <dbReference type="NCBI Taxonomy" id="1028214"/>
    <lineage>
        <taxon>Bacteria</taxon>
        <taxon>Pseudomonadati</taxon>
        <taxon>Bacteroidota</taxon>
        <taxon>Cytophagia</taxon>
        <taxon>Cytophagales</taxon>
        <taxon>Leadbetterellaceae</taxon>
        <taxon>Lacihabitans</taxon>
    </lineage>
</organism>
<dbReference type="RefSeq" id="WP_379837137.1">
    <property type="nucleotide sequence ID" value="NZ_JBHRYQ010000001.1"/>
</dbReference>
<dbReference type="Proteomes" id="UP001595616">
    <property type="component" value="Unassembled WGS sequence"/>
</dbReference>
<protein>
    <submittedName>
        <fullName evidence="1">TonB-dependent receptor</fullName>
    </submittedName>
</protein>
<comment type="caution">
    <text evidence="1">The sequence shown here is derived from an EMBL/GenBank/DDBJ whole genome shotgun (WGS) entry which is preliminary data.</text>
</comment>
<dbReference type="EMBL" id="JBHRYQ010000001">
    <property type="protein sequence ID" value="MFC3810749.1"/>
    <property type="molecule type" value="Genomic_DNA"/>
</dbReference>
<accession>A0ABV7YU88</accession>
<name>A0ABV7YU88_9BACT</name>
<keyword evidence="1" id="KW-0675">Receptor</keyword>
<gene>
    <name evidence="1" type="ORF">ACFOOI_08790</name>
</gene>
<evidence type="ECO:0000313" key="2">
    <source>
        <dbReference type="Proteomes" id="UP001595616"/>
    </source>
</evidence>
<sequence>MTLIHDVGLGTNQKALKINLDSKIYGTFAEIGAGQDVAAAFFKSGGASGTIAKSMSAYDMKFSDAIYGPVKDGRYVCEERLISMLDHEYNLLIERLDEQRGSDTQFFSFSNTVVALNYHKTNQPHGWIGCRFQLEPQGKFHDIVIHVRMLDNDTLMQQQALGIIGVNLIYGCFYYHKNPEILLESLRDNLSKDRIQIDMIRFDGPEFKDVDSRLMSLRLVKNGFCDLALFGPDGKILQPSDSLYKKHIFVLRGRFRPIINVHLDMLENGVKQFIQEPDVDESKLVVVSELTLQSLQEGAEDRIDEKDFLDRVDILCSLGQTVMITNYVEYYKLVAYLSKITRLKIGLVIGYPNLEYIFEEENYKNLPGEILESFATLFSRKVKLFVYPTMRNNLIMNCMKFSPPAHLNDLYRFLITNNKIEDIYHYNKSNLSIQTDNMLGLIQKGESGWEENVPKEVVTMIQDRCLFGFPCVVIPKKTEKNA</sequence>